<gene>
    <name evidence="6" type="ORF">CQY22_003360</name>
</gene>
<dbReference type="STRING" id="85968.GCA_900073015_02499"/>
<evidence type="ECO:0000256" key="3">
    <source>
        <dbReference type="ARBA" id="ARBA00022989"/>
    </source>
</evidence>
<dbReference type="EMBL" id="PDCN02000003">
    <property type="protein sequence ID" value="PIB76708.1"/>
    <property type="molecule type" value="Genomic_DNA"/>
</dbReference>
<dbReference type="GO" id="GO:0008168">
    <property type="term" value="F:methyltransferase activity"/>
    <property type="evidence" value="ECO:0007669"/>
    <property type="project" value="UniProtKB-KW"/>
</dbReference>
<comment type="caution">
    <text evidence="6">The sequence shown here is derived from an EMBL/GenBank/DDBJ whole genome shotgun (WGS) entry which is preliminary data.</text>
</comment>
<sequence length="222" mass="24307">MMLRVWLSTIGGLVLLGALLFGSAGTLDYWQGWAEIAVMVVLSLPYTYYLLAKAPDVLERRMHAGPRAETRPAQKVAVGVLQLSFLAIIVVGGLDRRFGWSHMPTWLCVVGLAVTAIALWLTMWVVVQNVWAAATIRVEGGQELVTTGLYGVVRHPMYSGSLAMAAGMALGLGSYWALLLLVPLFGSLVARILDEESMLREDLPGYDAYTTQTRSRLIPAIW</sequence>
<evidence type="ECO:0000256" key="4">
    <source>
        <dbReference type="ARBA" id="ARBA00023136"/>
    </source>
</evidence>
<feature type="transmembrane region" description="Helical" evidence="5">
    <location>
        <begin position="32"/>
        <end position="51"/>
    </location>
</feature>
<dbReference type="GO" id="GO:0032259">
    <property type="term" value="P:methylation"/>
    <property type="evidence" value="ECO:0007669"/>
    <property type="project" value="UniProtKB-KW"/>
</dbReference>
<protein>
    <submittedName>
        <fullName evidence="6">Isoprenylcysteine carboxylmethyltransferase family protein</fullName>
    </submittedName>
</protein>
<feature type="transmembrane region" description="Helical" evidence="5">
    <location>
        <begin position="162"/>
        <end position="185"/>
    </location>
</feature>
<evidence type="ECO:0000256" key="5">
    <source>
        <dbReference type="SAM" id="Phobius"/>
    </source>
</evidence>
<evidence type="ECO:0000313" key="7">
    <source>
        <dbReference type="Proteomes" id="UP000230551"/>
    </source>
</evidence>
<dbReference type="Pfam" id="PF04191">
    <property type="entry name" value="PEMT"/>
    <property type="match status" value="1"/>
</dbReference>
<feature type="transmembrane region" description="Helical" evidence="5">
    <location>
        <begin position="103"/>
        <end position="127"/>
    </location>
</feature>
<comment type="subcellular location">
    <subcellularLocation>
        <location evidence="1">Endomembrane system</location>
        <topology evidence="1">Multi-pass membrane protein</topology>
    </subcellularLocation>
</comment>
<keyword evidence="6" id="KW-0489">Methyltransferase</keyword>
<dbReference type="InterPro" id="IPR052527">
    <property type="entry name" value="Metal_cation-efflux_comp"/>
</dbReference>
<proteinExistence type="predicted"/>
<dbReference type="OrthoDB" id="7203053at2"/>
<reference evidence="6 7" key="1">
    <citation type="journal article" date="2017" name="Infect. Genet. Evol.">
        <title>The new phylogeny of the genus Mycobacterium: The old and the news.</title>
        <authorList>
            <person name="Tortoli E."/>
            <person name="Fedrizzi T."/>
            <person name="Meehan C.J."/>
            <person name="Trovato A."/>
            <person name="Grottola A."/>
            <person name="Giacobazzi E."/>
            <person name="Serpini G.F."/>
            <person name="Tagliazucchi S."/>
            <person name="Fabio A."/>
            <person name="Bettua C."/>
            <person name="Bertorelli R."/>
            <person name="Frascaro F."/>
            <person name="De Sanctis V."/>
            <person name="Pecorari M."/>
            <person name="Jousson O."/>
            <person name="Segata N."/>
            <person name="Cirillo D.M."/>
        </authorList>
    </citation>
    <scope>NUCLEOTIDE SEQUENCE [LARGE SCALE GENOMIC DNA]</scope>
    <source>
        <strain evidence="6 7">CIP1034565</strain>
    </source>
</reference>
<evidence type="ECO:0000256" key="2">
    <source>
        <dbReference type="ARBA" id="ARBA00022692"/>
    </source>
</evidence>
<name>A0A2G5PEF7_9MYCO</name>
<accession>A0A2G5PEF7</accession>
<dbReference type="InterPro" id="IPR007318">
    <property type="entry name" value="Phopholipid_MeTrfase"/>
</dbReference>
<dbReference type="GO" id="GO:0012505">
    <property type="term" value="C:endomembrane system"/>
    <property type="evidence" value="ECO:0007669"/>
    <property type="project" value="UniProtKB-SubCell"/>
</dbReference>
<dbReference type="PANTHER" id="PTHR43847:SF1">
    <property type="entry name" value="BLL3993 PROTEIN"/>
    <property type="match status" value="1"/>
</dbReference>
<dbReference type="AlphaFoldDB" id="A0A2G5PEF7"/>
<keyword evidence="6" id="KW-0808">Transferase</keyword>
<keyword evidence="2 5" id="KW-0812">Transmembrane</keyword>
<evidence type="ECO:0000313" key="6">
    <source>
        <dbReference type="EMBL" id="PIB76708.1"/>
    </source>
</evidence>
<evidence type="ECO:0000256" key="1">
    <source>
        <dbReference type="ARBA" id="ARBA00004127"/>
    </source>
</evidence>
<keyword evidence="7" id="KW-1185">Reference proteome</keyword>
<keyword evidence="3 5" id="KW-1133">Transmembrane helix</keyword>
<dbReference type="Gene3D" id="1.20.120.1630">
    <property type="match status" value="1"/>
</dbReference>
<dbReference type="Proteomes" id="UP000230551">
    <property type="component" value="Unassembled WGS sequence"/>
</dbReference>
<organism evidence="6 7">
    <name type="scientific">Mycolicibacterium brumae</name>
    <dbReference type="NCBI Taxonomy" id="85968"/>
    <lineage>
        <taxon>Bacteria</taxon>
        <taxon>Bacillati</taxon>
        <taxon>Actinomycetota</taxon>
        <taxon>Actinomycetes</taxon>
        <taxon>Mycobacteriales</taxon>
        <taxon>Mycobacteriaceae</taxon>
        <taxon>Mycolicibacterium</taxon>
    </lineage>
</organism>
<dbReference type="PANTHER" id="PTHR43847">
    <property type="entry name" value="BLL3993 PROTEIN"/>
    <property type="match status" value="1"/>
</dbReference>
<dbReference type="RefSeq" id="WP_090589325.1">
    <property type="nucleotide sequence ID" value="NZ_CP104302.1"/>
</dbReference>
<feature type="transmembrane region" description="Helical" evidence="5">
    <location>
        <begin position="72"/>
        <end position="91"/>
    </location>
</feature>
<keyword evidence="4 5" id="KW-0472">Membrane</keyword>